<dbReference type="Proteomes" id="UP000236370">
    <property type="component" value="Unassembled WGS sequence"/>
</dbReference>
<organism evidence="2 3">
    <name type="scientific">Pan troglodytes</name>
    <name type="common">Chimpanzee</name>
    <dbReference type="NCBI Taxonomy" id="9598"/>
    <lineage>
        <taxon>Eukaryota</taxon>
        <taxon>Metazoa</taxon>
        <taxon>Chordata</taxon>
        <taxon>Craniata</taxon>
        <taxon>Vertebrata</taxon>
        <taxon>Euteleostomi</taxon>
        <taxon>Mammalia</taxon>
        <taxon>Eutheria</taxon>
        <taxon>Euarchontoglires</taxon>
        <taxon>Primates</taxon>
        <taxon>Haplorrhini</taxon>
        <taxon>Catarrhini</taxon>
        <taxon>Hominidae</taxon>
        <taxon>Pan</taxon>
    </lineage>
</organism>
<dbReference type="AlphaFoldDB" id="A0A2J8N6R9"/>
<comment type="caution">
    <text evidence="2">The sequence shown here is derived from an EMBL/GenBank/DDBJ whole genome shotgun (WGS) entry which is preliminary data.</text>
</comment>
<name>A0A2J8N6R9_PANTR</name>
<feature type="compositionally biased region" description="Basic and acidic residues" evidence="1">
    <location>
        <begin position="270"/>
        <end position="286"/>
    </location>
</feature>
<evidence type="ECO:0000256" key="1">
    <source>
        <dbReference type="SAM" id="MobiDB-lite"/>
    </source>
</evidence>
<feature type="compositionally biased region" description="Polar residues" evidence="1">
    <location>
        <begin position="111"/>
        <end position="120"/>
    </location>
</feature>
<evidence type="ECO:0000313" key="3">
    <source>
        <dbReference type="Proteomes" id="UP000236370"/>
    </source>
</evidence>
<feature type="non-terminal residue" evidence="2">
    <location>
        <position position="330"/>
    </location>
</feature>
<dbReference type="EMBL" id="NBAG03000235">
    <property type="protein sequence ID" value="PNI67460.1"/>
    <property type="molecule type" value="Genomic_DNA"/>
</dbReference>
<evidence type="ECO:0000313" key="2">
    <source>
        <dbReference type="EMBL" id="PNI67460.1"/>
    </source>
</evidence>
<accession>A0A2J8N6R9</accession>
<feature type="compositionally biased region" description="Low complexity" evidence="1">
    <location>
        <begin position="130"/>
        <end position="143"/>
    </location>
</feature>
<sequence length="330" mass="36799">ESQRQLEETQNKAAQVHAESLQQVVQSQREVTEVLQEATCKIAAQQSETARLTTDAARQICEMAELTRTHISDAVVASGAPLAILYDHQRQHLPDFVKQLRTRTETDRKSPSVSLSQSKEGTLDSKHQKYSASYDSYSESSGYKNHDRRSSSGSSRQESPSVPSCKENEKKLNGEKIESSIDEQVQTAADDSLRSDSVPSLPDEKETGSCSVTQAGLELLASRDPPTLASQNAGITDSTSIATEYSLKFDESMTEDEIEEQSFRSLLPSESHRRFNMEKRRGHHDDSDEEASPEKTTLSTAKELNMPFSGGQDSFSKFTMEMVRQYMKEE</sequence>
<proteinExistence type="predicted"/>
<feature type="region of interest" description="Disordered" evidence="1">
    <location>
        <begin position="260"/>
        <end position="314"/>
    </location>
</feature>
<feature type="compositionally biased region" description="Basic and acidic residues" evidence="1">
    <location>
        <begin position="166"/>
        <end position="179"/>
    </location>
</feature>
<dbReference type="GO" id="GO:0034453">
    <property type="term" value="P:microtubule anchoring"/>
    <property type="evidence" value="ECO:0007669"/>
    <property type="project" value="InterPro"/>
</dbReference>
<protein>
    <submittedName>
        <fullName evidence="2">CEP350 isoform 9</fullName>
    </submittedName>
</protein>
<dbReference type="PRINTS" id="PR02045">
    <property type="entry name" value="F138DOMAIN"/>
</dbReference>
<dbReference type="GO" id="GO:0008017">
    <property type="term" value="F:microtubule binding"/>
    <property type="evidence" value="ECO:0007669"/>
    <property type="project" value="InterPro"/>
</dbReference>
<gene>
    <name evidence="2" type="ORF">CK820_G0013626</name>
</gene>
<dbReference type="GO" id="GO:0005813">
    <property type="term" value="C:centrosome"/>
    <property type="evidence" value="ECO:0007669"/>
    <property type="project" value="InterPro"/>
</dbReference>
<feature type="non-terminal residue" evidence="2">
    <location>
        <position position="1"/>
    </location>
</feature>
<reference evidence="2 3" key="1">
    <citation type="submission" date="2017-12" db="EMBL/GenBank/DDBJ databases">
        <title>High-resolution comparative analysis of great ape genomes.</title>
        <authorList>
            <person name="Pollen A."/>
            <person name="Hastie A."/>
            <person name="Hormozdiari F."/>
            <person name="Dougherty M."/>
            <person name="Liu R."/>
            <person name="Chaisson M."/>
            <person name="Hoppe E."/>
            <person name="Hill C."/>
            <person name="Pang A."/>
            <person name="Hillier L."/>
            <person name="Baker C."/>
            <person name="Armstrong J."/>
            <person name="Shendure J."/>
            <person name="Paten B."/>
            <person name="Wilson R."/>
            <person name="Chao H."/>
            <person name="Schneider V."/>
            <person name="Ventura M."/>
            <person name="Kronenberg Z."/>
            <person name="Murali S."/>
            <person name="Gordon D."/>
            <person name="Cantsilieris S."/>
            <person name="Munson K."/>
            <person name="Nelson B."/>
            <person name="Raja A."/>
            <person name="Underwood J."/>
            <person name="Diekhans M."/>
            <person name="Fiddes I."/>
            <person name="Haussler D."/>
            <person name="Eichler E."/>
        </authorList>
    </citation>
    <scope>NUCLEOTIDE SEQUENCE [LARGE SCALE GENOMIC DNA]</scope>
    <source>
        <strain evidence="2">Yerkes chimp pedigree #C0471</strain>
    </source>
</reference>
<dbReference type="PANTHER" id="PTHR13958">
    <property type="entry name" value="CENTROSOME-ASSOCIATED PROTEIN 350"/>
    <property type="match status" value="1"/>
</dbReference>
<dbReference type="PANTHER" id="PTHR13958:SF4">
    <property type="entry name" value="CENTROSOME-ASSOCIATED PROTEIN 350"/>
    <property type="match status" value="1"/>
</dbReference>
<dbReference type="InterPro" id="IPR028750">
    <property type="entry name" value="CEP350/CC187"/>
</dbReference>
<feature type="region of interest" description="Disordered" evidence="1">
    <location>
        <begin position="102"/>
        <end position="235"/>
    </location>
</feature>
<feature type="compositionally biased region" description="Low complexity" evidence="1">
    <location>
        <begin position="151"/>
        <end position="164"/>
    </location>
</feature>